<name>A0A840E566_9BACT</name>
<dbReference type="AlphaFoldDB" id="A0A840E566"/>
<reference evidence="1 2" key="1">
    <citation type="submission" date="2020-08" db="EMBL/GenBank/DDBJ databases">
        <title>Genomic Encyclopedia of Type Strains, Phase IV (KMG-IV): sequencing the most valuable type-strain genomes for metagenomic binning, comparative biology and taxonomic classification.</title>
        <authorList>
            <person name="Goeker M."/>
        </authorList>
    </citation>
    <scope>NUCLEOTIDE SEQUENCE [LARGE SCALE GENOMIC DNA]</scope>
    <source>
        <strain evidence="1 2">DSM 105137</strain>
    </source>
</reference>
<gene>
    <name evidence="1" type="ORF">GGR28_001710</name>
</gene>
<proteinExistence type="predicted"/>
<evidence type="ECO:0000313" key="1">
    <source>
        <dbReference type="EMBL" id="MBB4079093.1"/>
    </source>
</evidence>
<dbReference type="Proteomes" id="UP000576209">
    <property type="component" value="Unassembled WGS sequence"/>
</dbReference>
<accession>A0A840E566</accession>
<dbReference type="RefSeq" id="WP_183495332.1">
    <property type="nucleotide sequence ID" value="NZ_JACIFF010000003.1"/>
</dbReference>
<keyword evidence="2" id="KW-1185">Reference proteome</keyword>
<evidence type="ECO:0000313" key="2">
    <source>
        <dbReference type="Proteomes" id="UP000576209"/>
    </source>
</evidence>
<organism evidence="1 2">
    <name type="scientific">Neolewinella aquimaris</name>
    <dbReference type="NCBI Taxonomy" id="1835722"/>
    <lineage>
        <taxon>Bacteria</taxon>
        <taxon>Pseudomonadati</taxon>
        <taxon>Bacteroidota</taxon>
        <taxon>Saprospiria</taxon>
        <taxon>Saprospirales</taxon>
        <taxon>Lewinellaceae</taxon>
        <taxon>Neolewinella</taxon>
    </lineage>
</organism>
<sequence>MLVMLRTTAVLLLTTLASVSGGSCTEDQRIDFSPLERQLMIVWIGTEWNHKSVVTAYNSLAQHSWRQLREKYVSLPLTDREKVVVRMFDLWMTGLNASLDNGQSQTVAMHLQHLRNALQDLRPQYGIDHPADVLYDFIRSWEWVEEISHDQMMCLVEWNEYRDAYERAAEKWQESAALTVGYSDHLFPGLTRYSAQAENARVTLSVALVEFGELIQRADHGLMAVPSEEIRDHFFYYLAVITDYPFAAPAI</sequence>
<protein>
    <submittedName>
        <fullName evidence="1">Uncharacterized protein</fullName>
    </submittedName>
</protein>
<dbReference type="EMBL" id="JACIFF010000003">
    <property type="protein sequence ID" value="MBB4079093.1"/>
    <property type="molecule type" value="Genomic_DNA"/>
</dbReference>
<comment type="caution">
    <text evidence="1">The sequence shown here is derived from an EMBL/GenBank/DDBJ whole genome shotgun (WGS) entry which is preliminary data.</text>
</comment>
<dbReference type="PROSITE" id="PS51257">
    <property type="entry name" value="PROKAR_LIPOPROTEIN"/>
    <property type="match status" value="1"/>
</dbReference>